<evidence type="ECO:0000256" key="4">
    <source>
        <dbReference type="HAMAP-Rule" id="MF_00839"/>
    </source>
</evidence>
<dbReference type="Gene3D" id="3.30.505.50">
    <property type="entry name" value="Sigma 54 modulation/S30EA ribosomal protein, C-terminal domain"/>
    <property type="match status" value="1"/>
</dbReference>
<dbReference type="Pfam" id="PF16321">
    <property type="entry name" value="Ribosom_S30AE_C"/>
    <property type="match status" value="1"/>
</dbReference>
<evidence type="ECO:0000259" key="5">
    <source>
        <dbReference type="Pfam" id="PF16321"/>
    </source>
</evidence>
<keyword evidence="4" id="KW-0963">Cytoplasm</keyword>
<protein>
    <recommendedName>
        <fullName evidence="3 4">Ribosome hibernation promoting factor</fullName>
        <shortName evidence="4">HPF</shortName>
    </recommendedName>
</protein>
<evidence type="ECO:0000313" key="6">
    <source>
        <dbReference type="EMBL" id="XBO39163.1"/>
    </source>
</evidence>
<dbReference type="InterPro" id="IPR003489">
    <property type="entry name" value="RHF/RaiA"/>
</dbReference>
<dbReference type="HAMAP" id="MF_00839">
    <property type="entry name" value="HPF"/>
    <property type="match status" value="1"/>
</dbReference>
<name>A0AAU7JFK2_9HYPH</name>
<evidence type="ECO:0000256" key="3">
    <source>
        <dbReference type="ARBA" id="ARBA00041148"/>
    </source>
</evidence>
<dbReference type="NCBIfam" id="TIGR00741">
    <property type="entry name" value="yfiA"/>
    <property type="match status" value="1"/>
</dbReference>
<gene>
    <name evidence="6" type="primary">raiA</name>
    <name evidence="4" type="synonym">hpf</name>
    <name evidence="6" type="ORF">ABEG18_26400</name>
</gene>
<dbReference type="SUPFAM" id="SSF69754">
    <property type="entry name" value="Ribosome binding protein Y (YfiA homologue)"/>
    <property type="match status" value="1"/>
</dbReference>
<comment type="similarity">
    <text evidence="4">Belongs to the HPF/YfiA ribosome-associated protein family. Long HPF subfamily.</text>
</comment>
<dbReference type="GO" id="GO:0022627">
    <property type="term" value="C:cytosolic small ribosomal subunit"/>
    <property type="evidence" value="ECO:0007669"/>
    <property type="project" value="TreeGrafter"/>
</dbReference>
<feature type="domain" description="Sigma 54 modulation/S30EA ribosomal protein C-terminal" evidence="5">
    <location>
        <begin position="130"/>
        <end position="183"/>
    </location>
</feature>
<keyword evidence="1 4" id="KW-0810">Translation regulation</keyword>
<evidence type="ECO:0000256" key="1">
    <source>
        <dbReference type="ARBA" id="ARBA00022845"/>
    </source>
</evidence>
<dbReference type="InterPro" id="IPR032528">
    <property type="entry name" value="Ribosom_S30AE_C"/>
</dbReference>
<proteinExistence type="inferred from homology"/>
<accession>A0AAU7JFK2</accession>
<comment type="subunit">
    <text evidence="4">Interacts with 100S ribosomes.</text>
</comment>
<dbReference type="PANTHER" id="PTHR33231:SF1">
    <property type="entry name" value="30S RIBOSOMAL PROTEIN"/>
    <property type="match status" value="1"/>
</dbReference>
<dbReference type="PANTHER" id="PTHR33231">
    <property type="entry name" value="30S RIBOSOMAL PROTEIN"/>
    <property type="match status" value="1"/>
</dbReference>
<comment type="subcellular location">
    <subcellularLocation>
        <location evidence="4">Cytoplasm</location>
    </subcellularLocation>
</comment>
<evidence type="ECO:0000256" key="2">
    <source>
        <dbReference type="ARBA" id="ARBA00038695"/>
    </source>
</evidence>
<dbReference type="Pfam" id="PF02482">
    <property type="entry name" value="Ribosomal_S30AE"/>
    <property type="match status" value="1"/>
</dbReference>
<dbReference type="InterPro" id="IPR050574">
    <property type="entry name" value="HPF/YfiA_ribosome-assoc"/>
</dbReference>
<dbReference type="AlphaFoldDB" id="A0AAU7JFK2"/>
<sequence>MALRVSGKNLDIGEALRAQVVARVSAAISKYFDGGFSGHVIVEREGAGFRTDCTLHLASGVTLQAEGAAHDAYASSDQAAERIEKRLRRYKRRLKDRGAAQANGREVEIPAYVIQAPDEADEDEAPQDFHPVVIAETKKNMRTLSVSEAVIDLDLTGAPVIVFRHAGSSRVNMVYRRSDGNIGWIDPPVLSAQ</sequence>
<dbReference type="EMBL" id="CP157484">
    <property type="protein sequence ID" value="XBO39163.1"/>
    <property type="molecule type" value="Genomic_DNA"/>
</dbReference>
<comment type="function">
    <text evidence="4">Required for dimerization of active 70S ribosomes into 100S ribosomes in stationary phase; 100S ribosomes are translationally inactive and sometimes present during exponential growth.</text>
</comment>
<comment type="subunit">
    <text evidence="2">Associates exclusively with 100S ribosomes, which are dimers of 70S ribosomes.</text>
</comment>
<dbReference type="GO" id="GO:0045900">
    <property type="term" value="P:negative regulation of translational elongation"/>
    <property type="evidence" value="ECO:0007669"/>
    <property type="project" value="TreeGrafter"/>
</dbReference>
<dbReference type="Gene3D" id="3.30.160.100">
    <property type="entry name" value="Ribosome hibernation promotion factor-like"/>
    <property type="match status" value="1"/>
</dbReference>
<dbReference type="CDD" id="cd00552">
    <property type="entry name" value="RaiA"/>
    <property type="match status" value="1"/>
</dbReference>
<organism evidence="6">
    <name type="scientific">Alsobacter sp. KACC 23698</name>
    <dbReference type="NCBI Taxonomy" id="3149229"/>
    <lineage>
        <taxon>Bacteria</taxon>
        <taxon>Pseudomonadati</taxon>
        <taxon>Pseudomonadota</taxon>
        <taxon>Alphaproteobacteria</taxon>
        <taxon>Hyphomicrobiales</taxon>
        <taxon>Alsobacteraceae</taxon>
        <taxon>Alsobacter</taxon>
    </lineage>
</organism>
<dbReference type="RefSeq" id="WP_406856001.1">
    <property type="nucleotide sequence ID" value="NZ_CP157484.1"/>
</dbReference>
<dbReference type="GO" id="GO:0043024">
    <property type="term" value="F:ribosomal small subunit binding"/>
    <property type="evidence" value="ECO:0007669"/>
    <property type="project" value="TreeGrafter"/>
</dbReference>
<dbReference type="InterPro" id="IPR034694">
    <property type="entry name" value="HPF_long/plastid"/>
</dbReference>
<dbReference type="InterPro" id="IPR036567">
    <property type="entry name" value="RHF-like"/>
</dbReference>
<reference evidence="6" key="1">
    <citation type="submission" date="2024-05" db="EMBL/GenBank/DDBJ databases">
        <authorList>
            <person name="Kim S."/>
            <person name="Heo J."/>
            <person name="Choi H."/>
            <person name="Choi Y."/>
            <person name="Kwon S.-W."/>
            <person name="Kim Y."/>
        </authorList>
    </citation>
    <scope>NUCLEOTIDE SEQUENCE</scope>
    <source>
        <strain evidence="6">KACC 23698</strain>
    </source>
</reference>
<dbReference type="InterPro" id="IPR038416">
    <property type="entry name" value="Ribosom_S30AE_C_sf"/>
</dbReference>